<protein>
    <recommendedName>
        <fullName evidence="1">Dienelactone hydrolase domain-containing protein</fullName>
    </recommendedName>
</protein>
<dbReference type="PANTHER" id="PTHR17630:SF44">
    <property type="entry name" value="PROTEIN AIM2"/>
    <property type="match status" value="1"/>
</dbReference>
<dbReference type="Gene3D" id="3.40.50.1820">
    <property type="entry name" value="alpha/beta hydrolase"/>
    <property type="match status" value="1"/>
</dbReference>
<dbReference type="PANTHER" id="PTHR17630">
    <property type="entry name" value="DIENELACTONE HYDROLASE"/>
    <property type="match status" value="1"/>
</dbReference>
<reference evidence="2" key="1">
    <citation type="submission" date="2023-10" db="EMBL/GenBank/DDBJ databases">
        <authorList>
            <person name="Chen Y."/>
            <person name="Shah S."/>
            <person name="Dougan E. K."/>
            <person name="Thang M."/>
            <person name="Chan C."/>
        </authorList>
    </citation>
    <scope>NUCLEOTIDE SEQUENCE [LARGE SCALE GENOMIC DNA]</scope>
</reference>
<dbReference type="Proteomes" id="UP001189429">
    <property type="component" value="Unassembled WGS sequence"/>
</dbReference>
<gene>
    <name evidence="2" type="ORF">PCOR1329_LOCUS12258</name>
</gene>
<organism evidence="2 3">
    <name type="scientific">Prorocentrum cordatum</name>
    <dbReference type="NCBI Taxonomy" id="2364126"/>
    <lineage>
        <taxon>Eukaryota</taxon>
        <taxon>Sar</taxon>
        <taxon>Alveolata</taxon>
        <taxon>Dinophyceae</taxon>
        <taxon>Prorocentrales</taxon>
        <taxon>Prorocentraceae</taxon>
        <taxon>Prorocentrum</taxon>
    </lineage>
</organism>
<sequence length="178" mass="19045">ASLPVGAPPSCPARWRSPPPLRALERAAGMSCCPASAAPYLALDYEAKGKFGEADGVKYYKAGRPSQRGLLLLPDIWGWNTGRIRAIADDFSRKGLLVYIPKVLDAFEGGTDDDGLPPAFDLSERGSELGPLLKGAWNVEVVLPKTLKVVEAMKAAGVKKFGVIGFCYGAWLGMHLSK</sequence>
<evidence type="ECO:0000313" key="3">
    <source>
        <dbReference type="Proteomes" id="UP001189429"/>
    </source>
</evidence>
<dbReference type="SUPFAM" id="SSF53474">
    <property type="entry name" value="alpha/beta-Hydrolases"/>
    <property type="match status" value="1"/>
</dbReference>
<dbReference type="EMBL" id="CAUYUJ010003560">
    <property type="protein sequence ID" value="CAK0805833.1"/>
    <property type="molecule type" value="Genomic_DNA"/>
</dbReference>
<feature type="non-terminal residue" evidence="2">
    <location>
        <position position="1"/>
    </location>
</feature>
<accession>A0ABN9QKR5</accession>
<comment type="caution">
    <text evidence="2">The sequence shown here is derived from an EMBL/GenBank/DDBJ whole genome shotgun (WGS) entry which is preliminary data.</text>
</comment>
<dbReference type="InterPro" id="IPR029058">
    <property type="entry name" value="AB_hydrolase_fold"/>
</dbReference>
<proteinExistence type="predicted"/>
<dbReference type="Pfam" id="PF01738">
    <property type="entry name" value="DLH"/>
    <property type="match status" value="1"/>
</dbReference>
<evidence type="ECO:0000259" key="1">
    <source>
        <dbReference type="Pfam" id="PF01738"/>
    </source>
</evidence>
<name>A0ABN9QKR5_9DINO</name>
<feature type="domain" description="Dienelactone hydrolase" evidence="1">
    <location>
        <begin position="66"/>
        <end position="177"/>
    </location>
</feature>
<evidence type="ECO:0000313" key="2">
    <source>
        <dbReference type="EMBL" id="CAK0805833.1"/>
    </source>
</evidence>
<feature type="non-terminal residue" evidence="2">
    <location>
        <position position="178"/>
    </location>
</feature>
<dbReference type="InterPro" id="IPR002925">
    <property type="entry name" value="Dienelactn_hydro"/>
</dbReference>
<keyword evidence="3" id="KW-1185">Reference proteome</keyword>